<keyword evidence="4" id="KW-1185">Reference proteome</keyword>
<proteinExistence type="predicted"/>
<organism evidence="3 4">
    <name type="scientific">Nonomuraea marmarensis</name>
    <dbReference type="NCBI Taxonomy" id="3351344"/>
    <lineage>
        <taxon>Bacteria</taxon>
        <taxon>Bacillati</taxon>
        <taxon>Actinomycetota</taxon>
        <taxon>Actinomycetes</taxon>
        <taxon>Streptosporangiales</taxon>
        <taxon>Streptosporangiaceae</taxon>
        <taxon>Nonomuraea</taxon>
    </lineage>
</organism>
<feature type="chain" id="PRO_5045420078" evidence="1">
    <location>
        <begin position="34"/>
        <end position="177"/>
    </location>
</feature>
<dbReference type="Proteomes" id="UP001603978">
    <property type="component" value="Unassembled WGS sequence"/>
</dbReference>
<dbReference type="SUPFAM" id="SSF50370">
    <property type="entry name" value="Ricin B-like lectins"/>
    <property type="match status" value="1"/>
</dbReference>
<comment type="caution">
    <text evidence="3">The sequence shown here is derived from an EMBL/GenBank/DDBJ whole genome shotgun (WGS) entry which is preliminary data.</text>
</comment>
<protein>
    <submittedName>
        <fullName evidence="3">RICIN domain-containing protein</fullName>
    </submittedName>
</protein>
<evidence type="ECO:0000259" key="2">
    <source>
        <dbReference type="Pfam" id="PF14200"/>
    </source>
</evidence>
<keyword evidence="1" id="KW-0732">Signal</keyword>
<dbReference type="RefSeq" id="WP_393168224.1">
    <property type="nucleotide sequence ID" value="NZ_JBICRM010000012.1"/>
</dbReference>
<feature type="domain" description="Ricin B lectin" evidence="2">
    <location>
        <begin position="75"/>
        <end position="161"/>
    </location>
</feature>
<accession>A0ABW7AET8</accession>
<dbReference type="InterPro" id="IPR035992">
    <property type="entry name" value="Ricin_B-like_lectins"/>
</dbReference>
<reference evidence="3 4" key="1">
    <citation type="submission" date="2024-10" db="EMBL/GenBank/DDBJ databases">
        <authorList>
            <person name="Topkara A.R."/>
            <person name="Saygin H."/>
        </authorList>
    </citation>
    <scope>NUCLEOTIDE SEQUENCE [LARGE SCALE GENOMIC DNA]</scope>
    <source>
        <strain evidence="3 4">M3C6</strain>
    </source>
</reference>
<dbReference type="CDD" id="cd00161">
    <property type="entry name" value="beta-trefoil_Ricin-like"/>
    <property type="match status" value="1"/>
</dbReference>
<dbReference type="EMBL" id="JBICRM010000012">
    <property type="protein sequence ID" value="MFG1705875.1"/>
    <property type="molecule type" value="Genomic_DNA"/>
</dbReference>
<evidence type="ECO:0000313" key="3">
    <source>
        <dbReference type="EMBL" id="MFG1705875.1"/>
    </source>
</evidence>
<evidence type="ECO:0000256" key="1">
    <source>
        <dbReference type="SAM" id="SignalP"/>
    </source>
</evidence>
<evidence type="ECO:0000313" key="4">
    <source>
        <dbReference type="Proteomes" id="UP001603978"/>
    </source>
</evidence>
<gene>
    <name evidence="3" type="ORF">ACFLIM_22010</name>
</gene>
<feature type="signal peptide" evidence="1">
    <location>
        <begin position="1"/>
        <end position="33"/>
    </location>
</feature>
<name>A0ABW7AET8_9ACTN</name>
<dbReference type="Pfam" id="PF14200">
    <property type="entry name" value="RicinB_lectin_2"/>
    <property type="match status" value="1"/>
</dbReference>
<dbReference type="InterPro" id="IPR000772">
    <property type="entry name" value="Ricin_B_lectin"/>
</dbReference>
<dbReference type="Gene3D" id="2.80.10.50">
    <property type="match status" value="2"/>
</dbReference>
<sequence length="177" mass="18570">MFKTSLKKASTIVAAGAISAAAMLAGTAGTATAATAASGFNVRLSPVSNPFLYLDVDGASMGDGAKIIQWSLSGDNQVWQFQPVGSHFQIVNRHSGKCITSDGGASHQLYQWRCKGTDLQLWDTTLNPGNLLGYPIKNVASGLYMEVLGASGAQGAAIDTWYYHNGYNQAFLGSSAD</sequence>
<dbReference type="PROSITE" id="PS50231">
    <property type="entry name" value="RICIN_B_LECTIN"/>
    <property type="match status" value="1"/>
</dbReference>